<comment type="caution">
    <text evidence="1">The sequence shown here is derived from an EMBL/GenBank/DDBJ whole genome shotgun (WGS) entry which is preliminary data.</text>
</comment>
<gene>
    <name evidence="1" type="primary">ytfJ</name>
    <name evidence="1" type="ORF">IAB37_08840</name>
</gene>
<name>A0A9D1DYT4_9FIRM</name>
<accession>A0A9D1DYT4</accession>
<evidence type="ECO:0000313" key="1">
    <source>
        <dbReference type="EMBL" id="HIR61664.1"/>
    </source>
</evidence>
<dbReference type="Pfam" id="PF09579">
    <property type="entry name" value="Spore_YtfJ"/>
    <property type="match status" value="1"/>
</dbReference>
<organism evidence="1 2">
    <name type="scientific">Candidatus Faecivivens stercoravium</name>
    <dbReference type="NCBI Taxonomy" id="2840803"/>
    <lineage>
        <taxon>Bacteria</taxon>
        <taxon>Bacillati</taxon>
        <taxon>Bacillota</taxon>
        <taxon>Clostridia</taxon>
        <taxon>Eubacteriales</taxon>
        <taxon>Oscillospiraceae</taxon>
        <taxon>Oscillospiraceae incertae sedis</taxon>
        <taxon>Candidatus Faecivivens</taxon>
    </lineage>
</organism>
<evidence type="ECO:0000313" key="2">
    <source>
        <dbReference type="Proteomes" id="UP000824241"/>
    </source>
</evidence>
<dbReference type="Proteomes" id="UP000824241">
    <property type="component" value="Unassembled WGS sequence"/>
</dbReference>
<dbReference type="PANTHER" id="PTHR39162">
    <property type="entry name" value="GLL3345 PROTEIN"/>
    <property type="match status" value="1"/>
</dbReference>
<reference evidence="1" key="2">
    <citation type="journal article" date="2021" name="PeerJ">
        <title>Extensive microbial diversity within the chicken gut microbiome revealed by metagenomics and culture.</title>
        <authorList>
            <person name="Gilroy R."/>
            <person name="Ravi A."/>
            <person name="Getino M."/>
            <person name="Pursley I."/>
            <person name="Horton D.L."/>
            <person name="Alikhan N.F."/>
            <person name="Baker D."/>
            <person name="Gharbi K."/>
            <person name="Hall N."/>
            <person name="Watson M."/>
            <person name="Adriaenssens E.M."/>
            <person name="Foster-Nyarko E."/>
            <person name="Jarju S."/>
            <person name="Secka A."/>
            <person name="Antonio M."/>
            <person name="Oren A."/>
            <person name="Chaudhuri R.R."/>
            <person name="La Ragione R."/>
            <person name="Hildebrand F."/>
            <person name="Pallen M.J."/>
        </authorList>
    </citation>
    <scope>NUCLEOTIDE SEQUENCE</scope>
    <source>
        <strain evidence="1">CHK189-12415</strain>
    </source>
</reference>
<protein>
    <submittedName>
        <fullName evidence="1">GerW family sporulation protein</fullName>
    </submittedName>
</protein>
<dbReference type="NCBIfam" id="TIGR02874">
    <property type="entry name" value="spore_ytfJ"/>
    <property type="match status" value="1"/>
</dbReference>
<dbReference type="PIRSF" id="PIRSF021377">
    <property type="entry name" value="YtfJ"/>
    <property type="match status" value="1"/>
</dbReference>
<sequence length="133" mass="13993">MAQQNENVQNLMGVTMDKVRDMADPKAIIGDPIYTPDGTMIIPVSRVTYGFASGGSDLPTKQPKDSFAGGGGAGITMEPVAFLVIKDGNVRVMQINPHVGTVDKLVDTVPDVIDKVTGIVKGNKGAETPPRAE</sequence>
<dbReference type="PANTHER" id="PTHR39162:SF1">
    <property type="entry name" value="SPORULATION PROTEIN YTFJ"/>
    <property type="match status" value="1"/>
</dbReference>
<reference evidence="1" key="1">
    <citation type="submission" date="2020-10" db="EMBL/GenBank/DDBJ databases">
        <authorList>
            <person name="Gilroy R."/>
        </authorList>
    </citation>
    <scope>NUCLEOTIDE SEQUENCE</scope>
    <source>
        <strain evidence="1">CHK189-12415</strain>
    </source>
</reference>
<dbReference type="EMBL" id="DVHA01000288">
    <property type="protein sequence ID" value="HIR61664.1"/>
    <property type="molecule type" value="Genomic_DNA"/>
</dbReference>
<dbReference type="AlphaFoldDB" id="A0A9D1DYT4"/>
<dbReference type="InterPro" id="IPR014229">
    <property type="entry name" value="Spore_YtfJ"/>
</dbReference>
<proteinExistence type="predicted"/>